<feature type="compositionally biased region" description="Low complexity" evidence="1">
    <location>
        <begin position="342"/>
        <end position="354"/>
    </location>
</feature>
<gene>
    <name evidence="2" type="ORF">BOX15_Mlig000607g4</name>
</gene>
<dbReference type="GO" id="GO:0045944">
    <property type="term" value="P:positive regulation of transcription by RNA polymerase II"/>
    <property type="evidence" value="ECO:0007669"/>
    <property type="project" value="TreeGrafter"/>
</dbReference>
<proteinExistence type="predicted"/>
<organism evidence="2 3">
    <name type="scientific">Macrostomum lignano</name>
    <dbReference type="NCBI Taxonomy" id="282301"/>
    <lineage>
        <taxon>Eukaryota</taxon>
        <taxon>Metazoa</taxon>
        <taxon>Spiralia</taxon>
        <taxon>Lophotrochozoa</taxon>
        <taxon>Platyhelminthes</taxon>
        <taxon>Rhabditophora</taxon>
        <taxon>Macrostomorpha</taxon>
        <taxon>Macrostomida</taxon>
        <taxon>Macrostomidae</taxon>
        <taxon>Macrostomum</taxon>
    </lineage>
</organism>
<dbReference type="OrthoDB" id="8916892at2759"/>
<accession>A0A267EHQ3</accession>
<feature type="compositionally biased region" description="Pro residues" evidence="1">
    <location>
        <begin position="588"/>
        <end position="602"/>
    </location>
</feature>
<name>A0A267EHQ3_9PLAT</name>
<dbReference type="EMBL" id="NIVC01002079">
    <property type="protein sequence ID" value="PAA61018.1"/>
    <property type="molecule type" value="Genomic_DNA"/>
</dbReference>
<feature type="compositionally biased region" description="Basic and acidic residues" evidence="1">
    <location>
        <begin position="198"/>
        <end position="209"/>
    </location>
</feature>
<dbReference type="AlphaFoldDB" id="A0A267EHQ3"/>
<feature type="region of interest" description="Disordered" evidence="1">
    <location>
        <begin position="526"/>
        <end position="611"/>
    </location>
</feature>
<dbReference type="GO" id="GO:0003713">
    <property type="term" value="F:transcription coactivator activity"/>
    <property type="evidence" value="ECO:0007669"/>
    <property type="project" value="TreeGrafter"/>
</dbReference>
<feature type="region of interest" description="Disordered" evidence="1">
    <location>
        <begin position="134"/>
        <end position="510"/>
    </location>
</feature>
<protein>
    <submittedName>
        <fullName evidence="2">Uncharacterized protein</fullName>
    </submittedName>
</protein>
<feature type="compositionally biased region" description="Polar residues" evidence="1">
    <location>
        <begin position="1"/>
        <end position="11"/>
    </location>
</feature>
<evidence type="ECO:0000313" key="2">
    <source>
        <dbReference type="EMBL" id="PAA61018.1"/>
    </source>
</evidence>
<dbReference type="PANTHER" id="PTHR46007">
    <property type="entry name" value="MEDIATOR OF RNA POLYMERASE II TRANSCRIPTION SUBUNIT 12"/>
    <property type="match status" value="1"/>
</dbReference>
<feature type="region of interest" description="Disordered" evidence="1">
    <location>
        <begin position="813"/>
        <end position="848"/>
    </location>
</feature>
<evidence type="ECO:0000256" key="1">
    <source>
        <dbReference type="SAM" id="MobiDB-lite"/>
    </source>
</evidence>
<sequence length="848" mass="89241">MSSTNNQQQKDASSSNSTQPSLSSAASGSNNCAKTEDKTSQGKKPRGPRAGSKRHQHEAGQRQQQRQLIRYNRDTLLQMRDSRLSSAWPRALNRAYVGDGGLWDPVKLFEGERKSAFDGKTKIERVRNVRGAAMVQPSYSSGPSAEDSQSFGRSSRRRKRTKEEAASPAASSTQRQRGWPPGNAAETQQAAKSAEPAADGRKEPRDDVARGFGPSRLGGGGSAGGFVRRSDRPATAGGVGGGGFGSGRGGPGVSGRWERSQGLRDPQGLRGGFQPPRHRPAEEEELPAWFDEGPLDKMEKLELTGLPEDMEAAEGDGGSKKTEATQQQQQQKQQPLDGLGLGSSSFESGGSSSSRFAKWLAVDEPSQPQPQPPAAEAGQRDGAQQQLERIFQDMRGRHGHETNQQPQTAPNVGPSLMHLLRPPQPPPPPPPQRPLHAQEVEANLKSMLFGSEAAAPPPPPPAAVAAASSEGSAMPVLPPNGQARTLEEIESSLGAASSGSDRSSRGSKDSRAIYKLIGDLQVQMHDAASASSAGGRQASVPPLLPGGRQAPPQHQQPPQQQQPPQPPQQPPQSKPLQPTAAPFIAQHPLPPRSQPPPQPPTAQPMFSSGASSQAAAAAAAAAAAQRRLPMPMQAQQLQQLQAMLLSNLQMQAQMMHSSQISGGPGNKAHTLNKLLPQQLFHRPPYPYLLRNNALQGTRLLNQHFNQAGAAADFAGLETAAGADAAFRRPATSAATAAASANLSTGSASQQTIAQPAMPIVPPMLLPPKTSSAATSTSAAAAGLQGWGGAHNSQLSAMLWNATRLAASVKSANTSTGWSSLHRSPPVDSGVGQPHRPPTKQPVDEMPSA</sequence>
<dbReference type="GO" id="GO:0016592">
    <property type="term" value="C:mediator complex"/>
    <property type="evidence" value="ECO:0007669"/>
    <property type="project" value="TreeGrafter"/>
</dbReference>
<dbReference type="Proteomes" id="UP000215902">
    <property type="component" value="Unassembled WGS sequence"/>
</dbReference>
<feature type="compositionally biased region" description="Pro residues" evidence="1">
    <location>
        <begin position="422"/>
        <end position="433"/>
    </location>
</feature>
<reference evidence="2 3" key="1">
    <citation type="submission" date="2017-06" db="EMBL/GenBank/DDBJ databases">
        <title>A platform for efficient transgenesis in Macrostomum lignano, a flatworm model organism for stem cell research.</title>
        <authorList>
            <person name="Berezikov E."/>
        </authorList>
    </citation>
    <scope>NUCLEOTIDE SEQUENCE [LARGE SCALE GENOMIC DNA]</scope>
    <source>
        <strain evidence="2">DV1</strain>
        <tissue evidence="2">Whole organism</tissue>
    </source>
</reference>
<evidence type="ECO:0000313" key="3">
    <source>
        <dbReference type="Proteomes" id="UP000215902"/>
    </source>
</evidence>
<feature type="compositionally biased region" description="Gly residues" evidence="1">
    <location>
        <begin position="237"/>
        <end position="253"/>
    </location>
</feature>
<feature type="region of interest" description="Disordered" evidence="1">
    <location>
        <begin position="1"/>
        <end position="66"/>
    </location>
</feature>
<dbReference type="PANTHER" id="PTHR46007:SF8">
    <property type="entry name" value="C2H2-TYPE DOMAIN-CONTAINING PROTEIN"/>
    <property type="match status" value="1"/>
</dbReference>
<dbReference type="InterPro" id="IPR051647">
    <property type="entry name" value="Mediator_comp_sub12"/>
</dbReference>
<keyword evidence="3" id="KW-1185">Reference proteome</keyword>
<feature type="compositionally biased region" description="Polar residues" evidence="1">
    <location>
        <begin position="137"/>
        <end position="147"/>
    </location>
</feature>
<feature type="compositionally biased region" description="Low complexity" evidence="1">
    <location>
        <begin position="491"/>
        <end position="501"/>
    </location>
</feature>
<feature type="compositionally biased region" description="Basic and acidic residues" evidence="1">
    <location>
        <begin position="390"/>
        <end position="401"/>
    </location>
</feature>
<comment type="caution">
    <text evidence="2">The sequence shown here is derived from an EMBL/GenBank/DDBJ whole genome shotgun (WGS) entry which is preliminary data.</text>
</comment>
<feature type="compositionally biased region" description="Basic residues" evidence="1">
    <location>
        <begin position="41"/>
        <end position="56"/>
    </location>
</feature>
<feature type="compositionally biased region" description="Low complexity" evidence="1">
    <location>
        <begin position="549"/>
        <end position="559"/>
    </location>
</feature>
<feature type="compositionally biased region" description="Low complexity" evidence="1">
    <location>
        <begin position="12"/>
        <end position="31"/>
    </location>
</feature>
<feature type="compositionally biased region" description="Pro residues" evidence="1">
    <location>
        <begin position="560"/>
        <end position="573"/>
    </location>
</feature>